<proteinExistence type="predicted"/>
<evidence type="ECO:0000313" key="2">
    <source>
        <dbReference type="Proteomes" id="UP000235777"/>
    </source>
</evidence>
<dbReference type="RefSeq" id="WP_102607067.1">
    <property type="nucleotide sequence ID" value="NZ_PNYC01000006.1"/>
</dbReference>
<dbReference type="EMBL" id="PNYC01000006">
    <property type="protein sequence ID" value="PMS36834.1"/>
    <property type="molecule type" value="Genomic_DNA"/>
</dbReference>
<protein>
    <submittedName>
        <fullName evidence="1">Uncharacterized protein</fullName>
    </submittedName>
</protein>
<reference evidence="1 2" key="1">
    <citation type="submission" date="2018-01" db="EMBL/GenBank/DDBJ databases">
        <title>Whole genome analyses suggest that Burkholderia sensu lato contains two further novel genera in the rhizoxinica-symbiotica group Mycetohabitans gen. nov., and Trinickia gen. nov.: implications for the evolution of diazotrophy and nodulation in the Burkholderiaceae.</title>
        <authorList>
            <person name="Estrada-de los Santos P."/>
            <person name="Palmer M."/>
            <person name="Chavez-Ramirez B."/>
            <person name="Beukes C."/>
            <person name="Steenkamp E.T."/>
            <person name="Hirsch A.M."/>
            <person name="Manyaka P."/>
            <person name="Maluk M."/>
            <person name="Lafos M."/>
            <person name="Crook M."/>
            <person name="Gross E."/>
            <person name="Simon M.F."/>
            <person name="Bueno dos Reis Junior F."/>
            <person name="Poole P.S."/>
            <person name="Venter S.N."/>
            <person name="James E.K."/>
        </authorList>
    </citation>
    <scope>NUCLEOTIDE SEQUENCE [LARGE SCALE GENOMIC DNA]</scope>
    <source>
        <strain evidence="1 2">JPY 581</strain>
    </source>
</reference>
<dbReference type="AlphaFoldDB" id="A0A2N7X5D4"/>
<comment type="caution">
    <text evidence="1">The sequence shown here is derived from an EMBL/GenBank/DDBJ whole genome shotgun (WGS) entry which is preliminary data.</text>
</comment>
<sequence length="69" mass="7940">MDDPITLRTLIAINREFFGSRWSEKDLEELVNPRFGVVSDLSSLLEQLSAIRAKDLADQAPYWIMECQP</sequence>
<organism evidence="1 2">
    <name type="scientific">Trinickia symbiotica</name>
    <dbReference type="NCBI Taxonomy" id="863227"/>
    <lineage>
        <taxon>Bacteria</taxon>
        <taxon>Pseudomonadati</taxon>
        <taxon>Pseudomonadota</taxon>
        <taxon>Betaproteobacteria</taxon>
        <taxon>Burkholderiales</taxon>
        <taxon>Burkholderiaceae</taxon>
        <taxon>Trinickia</taxon>
    </lineage>
</organism>
<evidence type="ECO:0000313" key="1">
    <source>
        <dbReference type="EMBL" id="PMS36834.1"/>
    </source>
</evidence>
<accession>A0A2N7X5D4</accession>
<name>A0A2N7X5D4_9BURK</name>
<dbReference type="Proteomes" id="UP000235777">
    <property type="component" value="Unassembled WGS sequence"/>
</dbReference>
<gene>
    <name evidence="1" type="ORF">C0Z20_12185</name>
</gene>
<keyword evidence="2" id="KW-1185">Reference proteome</keyword>